<dbReference type="GO" id="GO:0042254">
    <property type="term" value="P:ribosome biogenesis"/>
    <property type="evidence" value="ECO:0007669"/>
    <property type="project" value="InterPro"/>
</dbReference>
<evidence type="ECO:0000256" key="4">
    <source>
        <dbReference type="ARBA" id="ARBA00023242"/>
    </source>
</evidence>
<dbReference type="SUPFAM" id="SSF55315">
    <property type="entry name" value="L30e-like"/>
    <property type="match status" value="1"/>
</dbReference>
<feature type="region of interest" description="Disordered" evidence="7">
    <location>
        <begin position="1"/>
        <end position="42"/>
    </location>
</feature>
<name>A0A284QZX9_ARMOS</name>
<dbReference type="InterPro" id="IPR050257">
    <property type="entry name" value="eL8/uL1-like"/>
</dbReference>
<dbReference type="Pfam" id="PF01248">
    <property type="entry name" value="Ribosomal_L7Ae"/>
    <property type="match status" value="1"/>
</dbReference>
<accession>A0A284QZX9</accession>
<dbReference type="GO" id="GO:0000398">
    <property type="term" value="P:mRNA splicing, via spliceosome"/>
    <property type="evidence" value="ECO:0007669"/>
    <property type="project" value="UniProtKB-UniRule"/>
</dbReference>
<dbReference type="Gene3D" id="3.30.1330.30">
    <property type="match status" value="1"/>
</dbReference>
<protein>
    <recommendedName>
        <fullName evidence="6">H/ACA ribonucleoprotein complex subunit 2</fullName>
    </recommendedName>
    <alternativeName>
        <fullName evidence="6">Nucleolar protein family A member 2</fullName>
    </alternativeName>
</protein>
<reference evidence="10" key="1">
    <citation type="journal article" date="2017" name="Nat. Ecol. Evol.">
        <title>Genome expansion and lineage-specific genetic innovations in the forest pathogenic fungi Armillaria.</title>
        <authorList>
            <person name="Sipos G."/>
            <person name="Prasanna A.N."/>
            <person name="Walter M.C."/>
            <person name="O'Connor E."/>
            <person name="Balint B."/>
            <person name="Krizsan K."/>
            <person name="Kiss B."/>
            <person name="Hess J."/>
            <person name="Varga T."/>
            <person name="Slot J."/>
            <person name="Riley R."/>
            <person name="Boka B."/>
            <person name="Rigling D."/>
            <person name="Barry K."/>
            <person name="Lee J."/>
            <person name="Mihaltcheva S."/>
            <person name="LaButti K."/>
            <person name="Lipzen A."/>
            <person name="Waldron R."/>
            <person name="Moloney N.M."/>
            <person name="Sperisen C."/>
            <person name="Kredics L."/>
            <person name="Vagvoelgyi C."/>
            <person name="Patrignani A."/>
            <person name="Fitzpatrick D."/>
            <person name="Nagy I."/>
            <person name="Doyle S."/>
            <person name="Anderson J.B."/>
            <person name="Grigoriev I.V."/>
            <person name="Gueldener U."/>
            <person name="Muensterkoetter M."/>
            <person name="Nagy L.G."/>
        </authorList>
    </citation>
    <scope>NUCLEOTIDE SEQUENCE [LARGE SCALE GENOMIC DNA]</scope>
    <source>
        <strain evidence="10">C18/9</strain>
    </source>
</reference>
<dbReference type="AlphaFoldDB" id="A0A284QZX9"/>
<evidence type="ECO:0000313" key="10">
    <source>
        <dbReference type="Proteomes" id="UP000219338"/>
    </source>
</evidence>
<evidence type="ECO:0000259" key="8">
    <source>
        <dbReference type="Pfam" id="PF01248"/>
    </source>
</evidence>
<keyword evidence="5 6" id="KW-0687">Ribonucleoprotein</keyword>
<dbReference type="PRINTS" id="PR00883">
    <property type="entry name" value="NUCLEARHMG"/>
</dbReference>
<keyword evidence="3 6" id="KW-0694">RNA-binding</keyword>
<evidence type="ECO:0000256" key="2">
    <source>
        <dbReference type="ARBA" id="ARBA00007337"/>
    </source>
</evidence>
<keyword evidence="4 6" id="KW-0539">Nucleus</keyword>
<dbReference type="GO" id="GO:0003723">
    <property type="term" value="F:RNA binding"/>
    <property type="evidence" value="ECO:0007669"/>
    <property type="project" value="UniProtKB-UniRule"/>
</dbReference>
<gene>
    <name evidence="9" type="ORF">ARMOST_05348</name>
</gene>
<evidence type="ECO:0000256" key="1">
    <source>
        <dbReference type="ARBA" id="ARBA00004604"/>
    </source>
</evidence>
<dbReference type="EMBL" id="FUEG01000003">
    <property type="protein sequence ID" value="SJL02024.1"/>
    <property type="molecule type" value="Genomic_DNA"/>
</dbReference>
<dbReference type="InterPro" id="IPR004038">
    <property type="entry name" value="Ribosomal_eL8/eL30/eS12/Gad45"/>
</dbReference>
<dbReference type="OrthoDB" id="5364946at2759"/>
<sequence length="192" mass="21786">MAGDKSEKKDKKRRESKVEPPTEDVEMADAEETTKSPKKHKKEKIEVLIPVEDLSPLANPLAQKKLLKKLQKTVKKASKSRLVKRGVKEVVKGIKKGEKGLLIIAADISPIDIVSHLPVLSEEAKIPYIFVPSKEELGHFSSTKRPTSCVMICPHQKRKLKEGTKDEKDEEFHDLYKECYSEVEKLDTQIVF</sequence>
<dbReference type="GO" id="GO:0031429">
    <property type="term" value="C:box H/ACA snoRNP complex"/>
    <property type="evidence" value="ECO:0007669"/>
    <property type="project" value="UniProtKB-UniRule"/>
</dbReference>
<dbReference type="PROSITE" id="PS01082">
    <property type="entry name" value="RIBOSOMAL_L7AE"/>
    <property type="match status" value="1"/>
</dbReference>
<dbReference type="STRING" id="47428.A0A284QZX9"/>
<dbReference type="InterPro" id="IPR002415">
    <property type="entry name" value="H/ACA_rnp_Nhp2-like"/>
</dbReference>
<dbReference type="OMA" id="EDNYEAR"/>
<evidence type="ECO:0000256" key="5">
    <source>
        <dbReference type="ARBA" id="ARBA00023274"/>
    </source>
</evidence>
<dbReference type="PANTHER" id="PTHR23105">
    <property type="entry name" value="RIBOSOMAL PROTEIN L7AE FAMILY MEMBER"/>
    <property type="match status" value="1"/>
</dbReference>
<evidence type="ECO:0000313" key="9">
    <source>
        <dbReference type="EMBL" id="SJL02024.1"/>
    </source>
</evidence>
<evidence type="ECO:0000256" key="7">
    <source>
        <dbReference type="SAM" id="MobiDB-lite"/>
    </source>
</evidence>
<comment type="function">
    <text evidence="6">Common component of the spliceosome and rRNA processing machinery.</text>
</comment>
<proteinExistence type="inferred from homology"/>
<comment type="similarity">
    <text evidence="2 6">Belongs to the eukaryotic ribosomal protein eL8 family.</text>
</comment>
<dbReference type="InterPro" id="IPR004037">
    <property type="entry name" value="Ribosomal_eL8-like_CS"/>
</dbReference>
<evidence type="ECO:0000256" key="3">
    <source>
        <dbReference type="ARBA" id="ARBA00022884"/>
    </source>
</evidence>
<comment type="subcellular location">
    <subcellularLocation>
        <location evidence="1 6">Nucleus</location>
        <location evidence="1 6">Nucleolus</location>
    </subcellularLocation>
</comment>
<keyword evidence="10" id="KW-1185">Reference proteome</keyword>
<feature type="compositionally biased region" description="Acidic residues" evidence="7">
    <location>
        <begin position="21"/>
        <end position="31"/>
    </location>
</feature>
<evidence type="ECO:0000256" key="6">
    <source>
        <dbReference type="RuleBase" id="RU366039"/>
    </source>
</evidence>
<organism evidence="9 10">
    <name type="scientific">Armillaria ostoyae</name>
    <name type="common">Armillaria root rot fungus</name>
    <dbReference type="NCBI Taxonomy" id="47428"/>
    <lineage>
        <taxon>Eukaryota</taxon>
        <taxon>Fungi</taxon>
        <taxon>Dikarya</taxon>
        <taxon>Basidiomycota</taxon>
        <taxon>Agaricomycotina</taxon>
        <taxon>Agaricomycetes</taxon>
        <taxon>Agaricomycetidae</taxon>
        <taxon>Agaricales</taxon>
        <taxon>Marasmiineae</taxon>
        <taxon>Physalacriaceae</taxon>
        <taxon>Armillaria</taxon>
    </lineage>
</organism>
<dbReference type="GO" id="GO:0031120">
    <property type="term" value="P:snRNA pseudouridine synthesis"/>
    <property type="evidence" value="ECO:0007669"/>
    <property type="project" value="UniProtKB-UniRule"/>
</dbReference>
<dbReference type="PRINTS" id="PR00881">
    <property type="entry name" value="L7ARS6FAMILY"/>
</dbReference>
<dbReference type="InterPro" id="IPR029064">
    <property type="entry name" value="Ribosomal_eL30-like_sf"/>
</dbReference>
<dbReference type="Proteomes" id="UP000219338">
    <property type="component" value="Unassembled WGS sequence"/>
</dbReference>
<comment type="function">
    <text evidence="6">Required for ribosome biogenesis. Part of a complex which catalyzes pseudouridylation of rRNA. This involves the isomerization of uridine such that the ribose is subsequently attached to C5, instead of the normal N1. Pseudouridine ('psi') residues may serve to stabilize the conformation of rRNAs.</text>
</comment>
<dbReference type="InterPro" id="IPR018492">
    <property type="entry name" value="Ribosomal_eL8/Nhp2"/>
</dbReference>
<feature type="domain" description="Ribosomal protein eL8/eL30/eS12/Gadd45" evidence="8">
    <location>
        <begin position="69"/>
        <end position="156"/>
    </location>
</feature>